<dbReference type="AlphaFoldDB" id="A0A1Y1KXS9"/>
<reference evidence="2" key="1">
    <citation type="journal article" date="2016" name="Sci. Rep.">
        <title>Molecular characterization of firefly nuptial gifts: a multi-omics approach sheds light on postcopulatory sexual selection.</title>
        <authorList>
            <person name="Al-Wathiqui N."/>
            <person name="Fallon T.R."/>
            <person name="South A."/>
            <person name="Weng J.K."/>
            <person name="Lewis S.M."/>
        </authorList>
    </citation>
    <scope>NUCLEOTIDE SEQUENCE</scope>
</reference>
<proteinExistence type="predicted"/>
<accession>A0A1Y1KXS9</accession>
<feature type="compositionally biased region" description="Basic and acidic residues" evidence="1">
    <location>
        <begin position="7"/>
        <end position="37"/>
    </location>
</feature>
<name>A0A1Y1KXS9_PHOPY</name>
<protein>
    <submittedName>
        <fullName evidence="2">Uncharacterized protein</fullName>
    </submittedName>
</protein>
<evidence type="ECO:0000256" key="1">
    <source>
        <dbReference type="SAM" id="MobiDB-lite"/>
    </source>
</evidence>
<organism evidence="2">
    <name type="scientific">Photinus pyralis</name>
    <name type="common">Common eastern firefly</name>
    <name type="synonym">Lampyris pyralis</name>
    <dbReference type="NCBI Taxonomy" id="7054"/>
    <lineage>
        <taxon>Eukaryota</taxon>
        <taxon>Metazoa</taxon>
        <taxon>Ecdysozoa</taxon>
        <taxon>Arthropoda</taxon>
        <taxon>Hexapoda</taxon>
        <taxon>Insecta</taxon>
        <taxon>Pterygota</taxon>
        <taxon>Neoptera</taxon>
        <taxon>Endopterygota</taxon>
        <taxon>Coleoptera</taxon>
        <taxon>Polyphaga</taxon>
        <taxon>Elateriformia</taxon>
        <taxon>Elateroidea</taxon>
        <taxon>Lampyridae</taxon>
        <taxon>Lampyrinae</taxon>
        <taxon>Photinus</taxon>
    </lineage>
</organism>
<evidence type="ECO:0000313" key="2">
    <source>
        <dbReference type="EMBL" id="JAV65311.1"/>
    </source>
</evidence>
<feature type="region of interest" description="Disordered" evidence="1">
    <location>
        <begin position="1"/>
        <end position="68"/>
    </location>
</feature>
<dbReference type="EMBL" id="GEZM01073070">
    <property type="protein sequence ID" value="JAV65311.1"/>
    <property type="molecule type" value="Transcribed_RNA"/>
</dbReference>
<sequence>MTSANPTREELGRVKRRISETMQDIQRKQRELEDTQRLIDSIPGQARDQMMSSASESRSRRRNAKKTVTNATDYYSSLVERMAQINEAISRSWLKLNDLQAQEQDLEAQGNNPWPGY</sequence>